<evidence type="ECO:0000256" key="1">
    <source>
        <dbReference type="SAM" id="SignalP"/>
    </source>
</evidence>
<keyword evidence="3" id="KW-1185">Reference proteome</keyword>
<protein>
    <submittedName>
        <fullName evidence="2">Flagellar protein FlhE</fullName>
    </submittedName>
</protein>
<proteinExistence type="predicted"/>
<evidence type="ECO:0000313" key="3">
    <source>
        <dbReference type="Proteomes" id="UP001596230"/>
    </source>
</evidence>
<evidence type="ECO:0000313" key="2">
    <source>
        <dbReference type="EMBL" id="MFC6377435.1"/>
    </source>
</evidence>
<keyword evidence="2" id="KW-0966">Cell projection</keyword>
<organism evidence="2 3">
    <name type="scientific">Tatumella terrea</name>
    <dbReference type="NCBI Taxonomy" id="419007"/>
    <lineage>
        <taxon>Bacteria</taxon>
        <taxon>Pseudomonadati</taxon>
        <taxon>Pseudomonadota</taxon>
        <taxon>Gammaproteobacteria</taxon>
        <taxon>Enterobacterales</taxon>
        <taxon>Erwiniaceae</taxon>
        <taxon>Tatumella</taxon>
    </lineage>
</organism>
<dbReference type="Proteomes" id="UP001596230">
    <property type="component" value="Unassembled WGS sequence"/>
</dbReference>
<feature type="signal peptide" evidence="1">
    <location>
        <begin position="1"/>
        <end position="20"/>
    </location>
</feature>
<gene>
    <name evidence="2" type="ORF">ACFP9W_04930</name>
</gene>
<sequence length="159" mass="16838">MSRLSRWLSAGLLAVAPALAADITLSKTLAGPALSVRGQWATSQPLVFRGPLEGRIQQTRWFYRLNGPIPAGFQAQLCRGTVCIPLDSGRGNTGYFTDAPVSGTFRFSFRVLSGEAIRPQLRVISAGVTISYRQLSAAGQQSAPVKAGATTAVTSGQPF</sequence>
<dbReference type="Pfam" id="PF06366">
    <property type="entry name" value="FlhE"/>
    <property type="match status" value="1"/>
</dbReference>
<name>A0ABW1VVI4_9GAMM</name>
<reference evidence="3" key="1">
    <citation type="journal article" date="2019" name="Int. J. Syst. Evol. Microbiol.">
        <title>The Global Catalogue of Microorganisms (GCM) 10K type strain sequencing project: providing services to taxonomists for standard genome sequencing and annotation.</title>
        <authorList>
            <consortium name="The Broad Institute Genomics Platform"/>
            <consortium name="The Broad Institute Genome Sequencing Center for Infectious Disease"/>
            <person name="Wu L."/>
            <person name="Ma J."/>
        </authorList>
    </citation>
    <scope>NUCLEOTIDE SEQUENCE [LARGE SCALE GENOMIC DNA]</scope>
    <source>
        <strain evidence="3">CGMCC 1.18518</strain>
    </source>
</reference>
<dbReference type="RefSeq" id="WP_385946906.1">
    <property type="nucleotide sequence ID" value="NZ_JBHSUB010000006.1"/>
</dbReference>
<keyword evidence="1" id="KW-0732">Signal</keyword>
<comment type="caution">
    <text evidence="2">The sequence shown here is derived from an EMBL/GenBank/DDBJ whole genome shotgun (WGS) entry which is preliminary data.</text>
</comment>
<feature type="chain" id="PRO_5045967954" evidence="1">
    <location>
        <begin position="21"/>
        <end position="159"/>
    </location>
</feature>
<dbReference type="InterPro" id="IPR009420">
    <property type="entry name" value="FlhE"/>
</dbReference>
<keyword evidence="2" id="KW-0969">Cilium</keyword>
<keyword evidence="2" id="KW-0282">Flagellum</keyword>
<dbReference type="EMBL" id="JBHSUB010000006">
    <property type="protein sequence ID" value="MFC6377435.1"/>
    <property type="molecule type" value="Genomic_DNA"/>
</dbReference>
<accession>A0ABW1VVI4</accession>